<dbReference type="Pfam" id="PF13637">
    <property type="entry name" value="Ank_4"/>
    <property type="match status" value="1"/>
</dbReference>
<reference evidence="2 3" key="1">
    <citation type="submission" date="2023-01" db="EMBL/GenBank/DDBJ databases">
        <title>Analysis of 21 Apiospora genomes using comparative genomics revels a genus with tremendous synthesis potential of carbohydrate active enzymes and secondary metabolites.</title>
        <authorList>
            <person name="Sorensen T."/>
        </authorList>
    </citation>
    <scope>NUCLEOTIDE SEQUENCE [LARGE SCALE GENOMIC DNA]</scope>
    <source>
        <strain evidence="2 3">CBS 83171</strain>
    </source>
</reference>
<evidence type="ECO:0000313" key="2">
    <source>
        <dbReference type="EMBL" id="KAK8064199.1"/>
    </source>
</evidence>
<comment type="caution">
    <text evidence="2">The sequence shown here is derived from an EMBL/GenBank/DDBJ whole genome shotgun (WGS) entry which is preliminary data.</text>
</comment>
<accession>A0ABR1UZ30</accession>
<keyword evidence="1" id="KW-0040">ANK repeat</keyword>
<dbReference type="InterPro" id="IPR002110">
    <property type="entry name" value="Ankyrin_rpt"/>
</dbReference>
<dbReference type="Pfam" id="PF00023">
    <property type="entry name" value="Ank"/>
    <property type="match status" value="1"/>
</dbReference>
<feature type="repeat" description="ANK" evidence="1">
    <location>
        <begin position="20"/>
        <end position="48"/>
    </location>
</feature>
<dbReference type="Gene3D" id="1.25.40.20">
    <property type="entry name" value="Ankyrin repeat-containing domain"/>
    <property type="match status" value="1"/>
</dbReference>
<evidence type="ECO:0000313" key="3">
    <source>
        <dbReference type="Proteomes" id="UP001446871"/>
    </source>
</evidence>
<dbReference type="Proteomes" id="UP001446871">
    <property type="component" value="Unassembled WGS sequence"/>
</dbReference>
<dbReference type="PROSITE" id="PS50297">
    <property type="entry name" value="ANK_REP_REGION"/>
    <property type="match status" value="1"/>
</dbReference>
<dbReference type="SMART" id="SM00248">
    <property type="entry name" value="ANK"/>
    <property type="match status" value="2"/>
</dbReference>
<dbReference type="SUPFAM" id="SSF48403">
    <property type="entry name" value="Ankyrin repeat"/>
    <property type="match status" value="1"/>
</dbReference>
<dbReference type="EMBL" id="JAQQWM010000005">
    <property type="protein sequence ID" value="KAK8064199.1"/>
    <property type="molecule type" value="Genomic_DNA"/>
</dbReference>
<dbReference type="PROSITE" id="PS50088">
    <property type="entry name" value="ANK_REPEAT"/>
    <property type="match status" value="1"/>
</dbReference>
<name>A0ABR1UZ30_9PEZI</name>
<gene>
    <name evidence="2" type="ORF">PG996_008851</name>
</gene>
<keyword evidence="3" id="KW-1185">Reference proteome</keyword>
<proteinExistence type="predicted"/>
<organism evidence="2 3">
    <name type="scientific">Apiospora saccharicola</name>
    <dbReference type="NCBI Taxonomy" id="335842"/>
    <lineage>
        <taxon>Eukaryota</taxon>
        <taxon>Fungi</taxon>
        <taxon>Dikarya</taxon>
        <taxon>Ascomycota</taxon>
        <taxon>Pezizomycotina</taxon>
        <taxon>Sordariomycetes</taxon>
        <taxon>Xylariomycetidae</taxon>
        <taxon>Amphisphaeriales</taxon>
        <taxon>Apiosporaceae</taxon>
        <taxon>Apiospora</taxon>
    </lineage>
</organism>
<evidence type="ECO:0000256" key="1">
    <source>
        <dbReference type="PROSITE-ProRule" id="PRU00023"/>
    </source>
</evidence>
<sequence>MTKLLHLIQTRWTKTARRQDGKTVAEVAIAHANVDALRILVDSGVDVNKLLACGGSLLHMAIWLGARDHGAEVAKTMATMLPDRGASPNGGFDEKLAPKYGSTPCHTPVLFLAVMMRGSSDVVQLLLERGADQFLPYTQDRKVFHRGTIGGFDKAYSTKSLAANVAGGIVDGGTCREDPDVLRKHALRKLELLVQYGGGIDATLRGYLRRHEDFFLARLSIRQRTLNGEDLRPVRKAPVNTTLQAYGVGYLCGA</sequence>
<protein>
    <submittedName>
        <fullName evidence="2">Ankyrin repeat-containing domain protein</fullName>
    </submittedName>
</protein>
<dbReference type="InterPro" id="IPR036770">
    <property type="entry name" value="Ankyrin_rpt-contain_sf"/>
</dbReference>